<dbReference type="EMBL" id="BDGX01000052">
    <property type="protein sequence ID" value="GAV55912.1"/>
    <property type="molecule type" value="Genomic_DNA"/>
</dbReference>
<accession>A0A1Q3AK11</accession>
<organism evidence="1 2">
    <name type="scientific">Zygosaccharomyces rouxii</name>
    <dbReference type="NCBI Taxonomy" id="4956"/>
    <lineage>
        <taxon>Eukaryota</taxon>
        <taxon>Fungi</taxon>
        <taxon>Dikarya</taxon>
        <taxon>Ascomycota</taxon>
        <taxon>Saccharomycotina</taxon>
        <taxon>Saccharomycetes</taxon>
        <taxon>Saccharomycetales</taxon>
        <taxon>Saccharomycetaceae</taxon>
        <taxon>Zygosaccharomyces</taxon>
    </lineage>
</organism>
<dbReference type="AlphaFoldDB" id="A0A1Q3AK11"/>
<name>A0A1Q3AK11_ZYGRO</name>
<evidence type="ECO:0000313" key="2">
    <source>
        <dbReference type="Proteomes" id="UP000187013"/>
    </source>
</evidence>
<evidence type="ECO:0000313" key="1">
    <source>
        <dbReference type="EMBL" id="GAV55912.1"/>
    </source>
</evidence>
<reference evidence="1 2" key="1">
    <citation type="submission" date="2016-08" db="EMBL/GenBank/DDBJ databases">
        <title>Draft genome sequence of allopolyploid Zygosaccharomyces rouxii.</title>
        <authorList>
            <person name="Watanabe J."/>
            <person name="Uehara K."/>
            <person name="Mogi Y."/>
            <person name="Tsukioka Y."/>
        </authorList>
    </citation>
    <scope>NUCLEOTIDE SEQUENCE [LARGE SCALE GENOMIC DNA]</scope>
    <source>
        <strain evidence="1 2">NBRC 110957</strain>
    </source>
</reference>
<protein>
    <submittedName>
        <fullName evidence="1">Uncharacterized protein</fullName>
    </submittedName>
</protein>
<proteinExistence type="predicted"/>
<comment type="caution">
    <text evidence="1">The sequence shown here is derived from an EMBL/GenBank/DDBJ whole genome shotgun (WGS) entry which is preliminary data.</text>
</comment>
<gene>
    <name evidence="1" type="ORF">ZYGR_0AZ00830</name>
</gene>
<dbReference type="Proteomes" id="UP000187013">
    <property type="component" value="Unassembled WGS sequence"/>
</dbReference>
<sequence>MITHISEWIFEVIPSEPTDIVRLQKRHTLPGHRSKSIHTRITGIYTNTTRRD</sequence>